<organism evidence="1 2">
    <name type="scientific">Tilletiaria anomala (strain ATCC 24038 / CBS 436.72 / UBC 951)</name>
    <dbReference type="NCBI Taxonomy" id="1037660"/>
    <lineage>
        <taxon>Eukaryota</taxon>
        <taxon>Fungi</taxon>
        <taxon>Dikarya</taxon>
        <taxon>Basidiomycota</taxon>
        <taxon>Ustilaginomycotina</taxon>
        <taxon>Exobasidiomycetes</taxon>
        <taxon>Georgefischeriales</taxon>
        <taxon>Tilletiariaceae</taxon>
        <taxon>Tilletiaria</taxon>
    </lineage>
</organism>
<sequence>MVVSLFVHGHGAHPLRRISSLSYKNCHWKTLTMIKLVFGATIPTSMAHSSLKFLSVTRLPRLWGSVVKNSIPISSASTITTSSTTHFARSVRHFHSPPQRMSRAMPRARRHSHMINNKRQTIDFFNFTYAPTPVFISNEGYDFFWSILAKAGWLSCQNLKQMSLRMSTAKHFNPPEFGSSCNRFVADSVTVTD</sequence>
<keyword evidence="2" id="KW-1185">Reference proteome</keyword>
<dbReference type="GeneID" id="25267869"/>
<dbReference type="EMBL" id="JMSN01000024">
    <property type="protein sequence ID" value="KDN48542.1"/>
    <property type="molecule type" value="Genomic_DNA"/>
</dbReference>
<accession>A0A066W3J5</accession>
<proteinExistence type="predicted"/>
<gene>
    <name evidence="1" type="ORF">K437DRAFT_84775</name>
</gene>
<reference evidence="1 2" key="1">
    <citation type="submission" date="2014-05" db="EMBL/GenBank/DDBJ databases">
        <title>Draft genome sequence of a rare smut relative, Tilletiaria anomala UBC 951.</title>
        <authorList>
            <consortium name="DOE Joint Genome Institute"/>
            <person name="Toome M."/>
            <person name="Kuo A."/>
            <person name="Henrissat B."/>
            <person name="Lipzen A."/>
            <person name="Tritt A."/>
            <person name="Yoshinaga Y."/>
            <person name="Zane M."/>
            <person name="Barry K."/>
            <person name="Grigoriev I.V."/>
            <person name="Spatafora J.W."/>
            <person name="Aimea M.C."/>
        </authorList>
    </citation>
    <scope>NUCLEOTIDE SEQUENCE [LARGE SCALE GENOMIC DNA]</scope>
    <source>
        <strain evidence="1 2">UBC 951</strain>
    </source>
</reference>
<dbReference type="HOGENOM" id="CLU_1409706_0_0_1"/>
<protein>
    <submittedName>
        <fullName evidence="1">Uncharacterized protein</fullName>
    </submittedName>
</protein>
<dbReference type="Proteomes" id="UP000027361">
    <property type="component" value="Unassembled WGS sequence"/>
</dbReference>
<name>A0A066W3J5_TILAU</name>
<dbReference type="AlphaFoldDB" id="A0A066W3J5"/>
<evidence type="ECO:0000313" key="2">
    <source>
        <dbReference type="Proteomes" id="UP000027361"/>
    </source>
</evidence>
<comment type="caution">
    <text evidence="1">The sequence shown here is derived from an EMBL/GenBank/DDBJ whole genome shotgun (WGS) entry which is preliminary data.</text>
</comment>
<dbReference type="RefSeq" id="XP_013244198.1">
    <property type="nucleotide sequence ID" value="XM_013388744.1"/>
</dbReference>
<dbReference type="InParanoid" id="A0A066W3J5"/>
<evidence type="ECO:0000313" key="1">
    <source>
        <dbReference type="EMBL" id="KDN48542.1"/>
    </source>
</evidence>